<organism evidence="1 2">
    <name type="scientific">Leptospira kirschneri str. H1</name>
    <dbReference type="NCBI Taxonomy" id="1049966"/>
    <lineage>
        <taxon>Bacteria</taxon>
        <taxon>Pseudomonadati</taxon>
        <taxon>Spirochaetota</taxon>
        <taxon>Spirochaetia</taxon>
        <taxon>Leptospirales</taxon>
        <taxon>Leptospiraceae</taxon>
        <taxon>Leptospira</taxon>
    </lineage>
</organism>
<name>A0A0E2AZZ8_9LEPT</name>
<comment type="caution">
    <text evidence="1">The sequence shown here is derived from an EMBL/GenBank/DDBJ whole genome shotgun (WGS) entry which is preliminary data.</text>
</comment>
<dbReference type="AlphaFoldDB" id="A0A0E2AZZ8"/>
<accession>A0A0E2AZZ8</accession>
<evidence type="ECO:0000313" key="1">
    <source>
        <dbReference type="EMBL" id="EKO14449.1"/>
    </source>
</evidence>
<dbReference type="Proteomes" id="UP000006253">
    <property type="component" value="Unassembled WGS sequence"/>
</dbReference>
<gene>
    <name evidence="1" type="ORF">LEP1GSC081_2862</name>
</gene>
<sequence>MKLQCSQIISVDLSSFSSLKGEKEQAKANPDCIQFRQNPIYFSLNSL</sequence>
<protein>
    <submittedName>
        <fullName evidence="1">Uncharacterized protein</fullName>
    </submittedName>
</protein>
<reference evidence="1 2" key="1">
    <citation type="submission" date="2012-10" db="EMBL/GenBank/DDBJ databases">
        <authorList>
            <person name="Harkins D.M."/>
            <person name="Durkin A.S."/>
            <person name="Brinkac L.M."/>
            <person name="Selengut J.D."/>
            <person name="Sanka R."/>
            <person name="DePew J."/>
            <person name="Purushe J."/>
            <person name="Peacock S.J."/>
            <person name="Thaipadungpanit J."/>
            <person name="Wuthiekanun V.W."/>
            <person name="Day N.P."/>
            <person name="Vinetz J.M."/>
            <person name="Sutton G.G."/>
            <person name="Nelson W.C."/>
            <person name="Fouts D.E."/>
        </authorList>
    </citation>
    <scope>NUCLEOTIDE SEQUENCE [LARGE SCALE GENOMIC DNA]</scope>
    <source>
        <strain evidence="1 2">H1</strain>
    </source>
</reference>
<dbReference type="EMBL" id="AHMY02000055">
    <property type="protein sequence ID" value="EKO14449.1"/>
    <property type="molecule type" value="Genomic_DNA"/>
</dbReference>
<evidence type="ECO:0000313" key="2">
    <source>
        <dbReference type="Proteomes" id="UP000006253"/>
    </source>
</evidence>
<proteinExistence type="predicted"/>